<dbReference type="SUPFAM" id="SSF81585">
    <property type="entry name" value="PsbU/PolX domain-like"/>
    <property type="match status" value="1"/>
</dbReference>
<dbReference type="Gene3D" id="1.10.150.320">
    <property type="entry name" value="Photosystem II 12 kDa extrinsic protein"/>
    <property type="match status" value="1"/>
</dbReference>
<dbReference type="AlphaFoldDB" id="A0A9W4WWM7"/>
<proteinExistence type="predicted"/>
<dbReference type="EMBL" id="CAMKVN010000549">
    <property type="protein sequence ID" value="CAI2169097.1"/>
    <property type="molecule type" value="Genomic_DNA"/>
</dbReference>
<comment type="caution">
    <text evidence="1">The sequence shown here is derived from an EMBL/GenBank/DDBJ whole genome shotgun (WGS) entry which is preliminary data.</text>
</comment>
<name>A0A9W4WWM7_9GLOM</name>
<accession>A0A9W4WWM7</accession>
<evidence type="ECO:0000313" key="1">
    <source>
        <dbReference type="EMBL" id="CAI2169097.1"/>
    </source>
</evidence>
<gene>
    <name evidence="1" type="ORF">FWILDA_LOCUS3907</name>
</gene>
<sequence>MGIIRYEVEPEQSIGVLSCPYVWIWLIARASKDDNILANWVFDVYQNYHHSDRIPLSAQSWQNFERFASDFRVLKSNIFADQQSVSINKIHSGVQFTDHVTLIPKHLELICSSKRVDTKYGFVKEVKHVYGTIDVTKGCHLVLNGTGAPAGDYFCCIQEYPSYNWINEIFQTKLLSAKSKISLEDYMQEYNKAAGPADIFLLITTGNCDINSLQLPSPRCGIVHKENWKKYFGPFADRAFSYAALEPPDLNSAPRFWLSGIDGIGSKYADRIIKKRPYSSLEDCHDKTEIPLKILKRCRLIS</sequence>
<protein>
    <submittedName>
        <fullName evidence="1">9133_t:CDS:1</fullName>
    </submittedName>
</protein>
<reference evidence="1" key="1">
    <citation type="submission" date="2022-08" db="EMBL/GenBank/DDBJ databases">
        <authorList>
            <person name="Kallberg Y."/>
            <person name="Tangrot J."/>
            <person name="Rosling A."/>
        </authorList>
    </citation>
    <scope>NUCLEOTIDE SEQUENCE</scope>
    <source>
        <strain evidence="1">Wild A</strain>
    </source>
</reference>
<dbReference type="OrthoDB" id="2446007at2759"/>
<keyword evidence="2" id="KW-1185">Reference proteome</keyword>
<evidence type="ECO:0000313" key="2">
    <source>
        <dbReference type="Proteomes" id="UP001153678"/>
    </source>
</evidence>
<dbReference type="Proteomes" id="UP001153678">
    <property type="component" value="Unassembled WGS sequence"/>
</dbReference>
<organism evidence="1 2">
    <name type="scientific">Funneliformis geosporum</name>
    <dbReference type="NCBI Taxonomy" id="1117311"/>
    <lineage>
        <taxon>Eukaryota</taxon>
        <taxon>Fungi</taxon>
        <taxon>Fungi incertae sedis</taxon>
        <taxon>Mucoromycota</taxon>
        <taxon>Glomeromycotina</taxon>
        <taxon>Glomeromycetes</taxon>
        <taxon>Glomerales</taxon>
        <taxon>Glomeraceae</taxon>
        <taxon>Funneliformis</taxon>
    </lineage>
</organism>